<name>A0A1M5PPZ0_9FIRM</name>
<organism evidence="12 13">
    <name type="scientific">Anaerosphaera aminiphila DSM 21120</name>
    <dbReference type="NCBI Taxonomy" id="1120995"/>
    <lineage>
        <taxon>Bacteria</taxon>
        <taxon>Bacillati</taxon>
        <taxon>Bacillota</taxon>
        <taxon>Tissierellia</taxon>
        <taxon>Tissierellales</taxon>
        <taxon>Peptoniphilaceae</taxon>
        <taxon>Anaerosphaera</taxon>
    </lineage>
</organism>
<dbReference type="Pfam" id="PF01263">
    <property type="entry name" value="Aldose_epim"/>
    <property type="match status" value="1"/>
</dbReference>
<dbReference type="GO" id="GO:0004034">
    <property type="term" value="F:aldose 1-epimerase activity"/>
    <property type="evidence" value="ECO:0007669"/>
    <property type="project" value="UniProtKB-EC"/>
</dbReference>
<dbReference type="PANTHER" id="PTHR10091:SF0">
    <property type="entry name" value="GALACTOSE MUTAROTASE"/>
    <property type="match status" value="1"/>
</dbReference>
<evidence type="ECO:0000256" key="6">
    <source>
        <dbReference type="ARBA" id="ARBA00023235"/>
    </source>
</evidence>
<dbReference type="GO" id="GO:0006006">
    <property type="term" value="P:glucose metabolic process"/>
    <property type="evidence" value="ECO:0007669"/>
    <property type="project" value="TreeGrafter"/>
</dbReference>
<dbReference type="InterPro" id="IPR008183">
    <property type="entry name" value="Aldose_1/G6P_1-epimerase"/>
</dbReference>
<feature type="binding site" evidence="10">
    <location>
        <position position="238"/>
    </location>
    <ligand>
        <name>beta-D-galactose</name>
        <dbReference type="ChEBI" id="CHEBI:27667"/>
    </ligand>
</feature>
<evidence type="ECO:0000256" key="2">
    <source>
        <dbReference type="ARBA" id="ARBA00005028"/>
    </source>
</evidence>
<keyword evidence="13" id="KW-1185">Reference proteome</keyword>
<feature type="active site" description="Proton acceptor" evidence="9">
    <location>
        <position position="298"/>
    </location>
</feature>
<dbReference type="EMBL" id="FQXI01000001">
    <property type="protein sequence ID" value="SHH03818.1"/>
    <property type="molecule type" value="Genomic_DNA"/>
</dbReference>
<dbReference type="PANTHER" id="PTHR10091">
    <property type="entry name" value="ALDOSE-1-EPIMERASE"/>
    <property type="match status" value="1"/>
</dbReference>
<feature type="binding site" evidence="11">
    <location>
        <begin position="76"/>
        <end position="77"/>
    </location>
    <ligand>
        <name>beta-D-galactose</name>
        <dbReference type="ChEBI" id="CHEBI:27667"/>
    </ligand>
</feature>
<comment type="pathway">
    <text evidence="2 8">Carbohydrate metabolism; hexose metabolism.</text>
</comment>
<accession>A0A1M5PPZ0</accession>
<dbReference type="PROSITE" id="PS00545">
    <property type="entry name" value="ALDOSE_1_EPIMERASE"/>
    <property type="match status" value="1"/>
</dbReference>
<evidence type="ECO:0000313" key="13">
    <source>
        <dbReference type="Proteomes" id="UP000184032"/>
    </source>
</evidence>
<keyword evidence="7 8" id="KW-0119">Carbohydrate metabolism</keyword>
<evidence type="ECO:0000256" key="10">
    <source>
        <dbReference type="PIRSR" id="PIRSR005096-2"/>
    </source>
</evidence>
<dbReference type="NCBIfam" id="NF008277">
    <property type="entry name" value="PRK11055.1"/>
    <property type="match status" value="1"/>
</dbReference>
<comment type="catalytic activity">
    <reaction evidence="1 8">
        <text>alpha-D-glucose = beta-D-glucose</text>
        <dbReference type="Rhea" id="RHEA:10264"/>
        <dbReference type="ChEBI" id="CHEBI:15903"/>
        <dbReference type="ChEBI" id="CHEBI:17925"/>
        <dbReference type="EC" id="5.1.3.3"/>
    </reaction>
</comment>
<keyword evidence="6 8" id="KW-0413">Isomerase</keyword>
<dbReference type="GO" id="GO:0030246">
    <property type="term" value="F:carbohydrate binding"/>
    <property type="evidence" value="ECO:0007669"/>
    <property type="project" value="InterPro"/>
</dbReference>
<dbReference type="InterPro" id="IPR014718">
    <property type="entry name" value="GH-type_carb-bd"/>
</dbReference>
<feature type="active site" description="Proton donor" evidence="9">
    <location>
        <position position="171"/>
    </location>
</feature>
<dbReference type="STRING" id="1120995.SAMN02745245_00420"/>
<dbReference type="InterPro" id="IPR018052">
    <property type="entry name" value="Ald1_epimerase_CS"/>
</dbReference>
<evidence type="ECO:0000313" key="12">
    <source>
        <dbReference type="EMBL" id="SHH03818.1"/>
    </source>
</evidence>
<comment type="similarity">
    <text evidence="3 8">Belongs to the aldose epimerase family.</text>
</comment>
<dbReference type="InterPro" id="IPR047215">
    <property type="entry name" value="Galactose_mutarotase-like"/>
</dbReference>
<evidence type="ECO:0000256" key="11">
    <source>
        <dbReference type="PIRSR" id="PIRSR005096-3"/>
    </source>
</evidence>
<dbReference type="UniPathway" id="UPA00242"/>
<reference evidence="12 13" key="1">
    <citation type="submission" date="2016-11" db="EMBL/GenBank/DDBJ databases">
        <authorList>
            <person name="Jaros S."/>
            <person name="Januszkiewicz K."/>
            <person name="Wedrychowicz H."/>
        </authorList>
    </citation>
    <scope>NUCLEOTIDE SEQUENCE [LARGE SCALE GENOMIC DNA]</scope>
    <source>
        <strain evidence="12 13">DSM 21120</strain>
    </source>
</reference>
<dbReference type="EC" id="5.1.3.3" evidence="4 8"/>
<dbReference type="InterPro" id="IPR011013">
    <property type="entry name" value="Gal_mutarotase_sf_dom"/>
</dbReference>
<dbReference type="Gene3D" id="2.70.98.10">
    <property type="match status" value="1"/>
</dbReference>
<dbReference type="InterPro" id="IPR015443">
    <property type="entry name" value="Aldose_1-epimerase"/>
</dbReference>
<evidence type="ECO:0000256" key="9">
    <source>
        <dbReference type="PIRSR" id="PIRSR005096-1"/>
    </source>
</evidence>
<dbReference type="Proteomes" id="UP000184032">
    <property type="component" value="Unassembled WGS sequence"/>
</dbReference>
<dbReference type="AlphaFoldDB" id="A0A1M5PPZ0"/>
<evidence type="ECO:0000256" key="7">
    <source>
        <dbReference type="ARBA" id="ARBA00023277"/>
    </source>
</evidence>
<evidence type="ECO:0000256" key="8">
    <source>
        <dbReference type="PIRNR" id="PIRNR005096"/>
    </source>
</evidence>
<dbReference type="PIRSF" id="PIRSF005096">
    <property type="entry name" value="GALM"/>
    <property type="match status" value="1"/>
</dbReference>
<evidence type="ECO:0000256" key="1">
    <source>
        <dbReference type="ARBA" id="ARBA00001614"/>
    </source>
</evidence>
<dbReference type="SUPFAM" id="SSF74650">
    <property type="entry name" value="Galactose mutarotase-like"/>
    <property type="match status" value="1"/>
</dbReference>
<evidence type="ECO:0000256" key="3">
    <source>
        <dbReference type="ARBA" id="ARBA00006206"/>
    </source>
</evidence>
<dbReference type="GO" id="GO:0033499">
    <property type="term" value="P:galactose catabolic process via UDP-galactose, Leloir pathway"/>
    <property type="evidence" value="ECO:0007669"/>
    <property type="project" value="TreeGrafter"/>
</dbReference>
<protein>
    <recommendedName>
        <fullName evidence="5 8">Aldose 1-epimerase</fullName>
        <ecNumber evidence="4 8">5.1.3.3</ecNumber>
    </recommendedName>
</protein>
<proteinExistence type="inferred from homology"/>
<gene>
    <name evidence="12" type="ORF">SAMN02745245_00420</name>
</gene>
<feature type="binding site" evidence="11">
    <location>
        <begin position="171"/>
        <end position="173"/>
    </location>
    <ligand>
        <name>beta-D-galactose</name>
        <dbReference type="ChEBI" id="CHEBI:27667"/>
    </ligand>
</feature>
<evidence type="ECO:0000256" key="5">
    <source>
        <dbReference type="ARBA" id="ARBA00014165"/>
    </source>
</evidence>
<evidence type="ECO:0000256" key="4">
    <source>
        <dbReference type="ARBA" id="ARBA00013185"/>
    </source>
</evidence>
<sequence length="332" mass="38006">MKTIAGKIFSKYFNNYVDVITLSNENLTVEFCNYGAMITKLIVNKYNLDIVLGCSSIEEYTIQDKFFGSTIGRYANRIKNGEFSIDSQKYNLSINEPPNHLHGGFEGFHKKLWNYKIVDNSIVFSYLSSNLEEGYPGNLSVKVKYTLTKSDLLIEYFATSNRDTIVNLTNHSYFNLNGEGVGNIKNHIFQINSDFYTEFDGESIPTGNLINVENTPLNFKNATSIDKMCSNKKIMNYDNNYVLNSSNDFKVLVSSPSTNITMKLYTDYPCMQFFTASNLENFTGKTNTYSNFSAFCLEPQYAPNSINIKSFVQPILKKDDIYNHFIKYEFII</sequence>
<dbReference type="OrthoDB" id="9779408at2"/>
<dbReference type="RefSeq" id="WP_073183251.1">
    <property type="nucleotide sequence ID" value="NZ_FQXI01000001.1"/>
</dbReference>
<dbReference type="CDD" id="cd09019">
    <property type="entry name" value="galactose_mutarotase_like"/>
    <property type="match status" value="1"/>
</dbReference>